<gene>
    <name evidence="1" type="ORF">RMR22_26985</name>
</gene>
<dbReference type="AlphaFoldDB" id="A0AAW9FSW0"/>
<comment type="caution">
    <text evidence="1">The sequence shown here is derived from an EMBL/GenBank/DDBJ whole genome shotgun (WGS) entry which is preliminary data.</text>
</comment>
<reference evidence="1" key="1">
    <citation type="journal article" date="2023" name="Phytobiomes J">
        <title>Deciphering the key players within the bacterial microbiota associated with aerial crown gall tumors on rhododendron: Insights into the gallobiome.</title>
        <authorList>
            <person name="Kuzmanovic N."/>
            <person name="Nesme J."/>
            <person name="Wolf J."/>
            <person name="Neumann-Schaal M."/>
            <person name="Petersen J."/>
            <person name="Fernandez-Gnecco G."/>
            <person name="Sproeer C."/>
            <person name="Bunk B."/>
            <person name="Overmann J."/>
            <person name="Sorensen S.J."/>
            <person name="Idczak E."/>
            <person name="Smalla K."/>
        </authorList>
    </citation>
    <scope>NUCLEOTIDE SEQUENCE</scope>
    <source>
        <strain evidence="1">Rho-11.1</strain>
    </source>
</reference>
<organism evidence="1">
    <name type="scientific">Agrobacterium rosae</name>
    <dbReference type="NCBI Taxonomy" id="1972867"/>
    <lineage>
        <taxon>Bacteria</taxon>
        <taxon>Pseudomonadati</taxon>
        <taxon>Pseudomonadota</taxon>
        <taxon>Alphaproteobacteria</taxon>
        <taxon>Hyphomicrobiales</taxon>
        <taxon>Rhizobiaceae</taxon>
        <taxon>Rhizobium/Agrobacterium group</taxon>
        <taxon>Agrobacterium</taxon>
    </lineage>
</organism>
<dbReference type="RefSeq" id="WP_320203905.1">
    <property type="nucleotide sequence ID" value="NZ_CP192787.1"/>
</dbReference>
<accession>A0AAW9FSW0</accession>
<name>A0AAW9FSW0_9HYPH</name>
<sequence length="83" mass="9864">MSLFNRKKSESPDRPIREHFDPAFFDGTRLKRDVDLPVGHLANLLVHSEIRRLDTNDRLDQLIELQRETLETQKAILDELRKR</sequence>
<proteinExistence type="predicted"/>
<protein>
    <recommendedName>
        <fullName evidence="2">Transcriptional regulator</fullName>
    </recommendedName>
</protein>
<evidence type="ECO:0000313" key="1">
    <source>
        <dbReference type="EMBL" id="MDX8305868.1"/>
    </source>
</evidence>
<evidence type="ECO:0008006" key="2">
    <source>
        <dbReference type="Google" id="ProtNLM"/>
    </source>
</evidence>
<dbReference type="EMBL" id="JAVRAF010000034">
    <property type="protein sequence ID" value="MDX8305868.1"/>
    <property type="molecule type" value="Genomic_DNA"/>
</dbReference>